<dbReference type="AlphaFoldDB" id="A0A1H6MBV3"/>
<protein>
    <submittedName>
        <fullName evidence="1">Uncharacterized protein</fullName>
    </submittedName>
</protein>
<dbReference type="EMBL" id="CDSC02000358">
    <property type="protein sequence ID" value="SEH94991.1"/>
    <property type="molecule type" value="Genomic_DNA"/>
</dbReference>
<evidence type="ECO:0000313" key="2">
    <source>
        <dbReference type="Proteomes" id="UP000198988"/>
    </source>
</evidence>
<evidence type="ECO:0000313" key="1">
    <source>
        <dbReference type="EMBL" id="SEH94991.1"/>
    </source>
</evidence>
<organism evidence="1 2">
    <name type="scientific">Bathymodiolus azoricus thioautotrophic gill symbiont</name>
    <dbReference type="NCBI Taxonomy" id="235205"/>
    <lineage>
        <taxon>Bacteria</taxon>
        <taxon>Pseudomonadati</taxon>
        <taxon>Pseudomonadota</taxon>
        <taxon>Gammaproteobacteria</taxon>
        <taxon>sulfur-oxidizing symbionts</taxon>
    </lineage>
</organism>
<sequence length="72" mass="7742">MAYQSALPLPIFMFISAIEAPSGSRLSISFSAAKVVLESLAITRILNLPSKPSIRLFSCSCTKPPSPTETTR</sequence>
<gene>
    <name evidence="1" type="ORF">BAZSYMA_ACONTIG69957_2</name>
</gene>
<reference evidence="2" key="1">
    <citation type="submission" date="2016-06" db="EMBL/GenBank/DDBJ databases">
        <authorList>
            <person name="Petersen J."/>
            <person name="Sayavedra L."/>
        </authorList>
    </citation>
    <scope>NUCLEOTIDE SEQUENCE [LARGE SCALE GENOMIC DNA]</scope>
    <source>
        <strain evidence="2">BazSymA</strain>
    </source>
</reference>
<proteinExistence type="predicted"/>
<name>A0A1H6MBV3_9GAMM</name>
<dbReference type="Proteomes" id="UP000198988">
    <property type="component" value="Unassembled WGS sequence"/>
</dbReference>
<accession>A0A1H6MBV3</accession>